<protein>
    <submittedName>
        <fullName evidence="2">Membrane protein</fullName>
    </submittedName>
</protein>
<evidence type="ECO:0000256" key="1">
    <source>
        <dbReference type="SAM" id="Phobius"/>
    </source>
</evidence>
<reference evidence="2 3" key="1">
    <citation type="submission" date="2015-02" db="EMBL/GenBank/DDBJ databases">
        <title>Single-cell genomics of uncultivated deep-branching MTB reveals a conserved set of magnetosome genes.</title>
        <authorList>
            <person name="Kolinko S."/>
            <person name="Richter M."/>
            <person name="Glockner F.O."/>
            <person name="Brachmann A."/>
            <person name="Schuler D."/>
        </authorList>
    </citation>
    <scope>NUCLEOTIDE SEQUENCE [LARGE SCALE GENOMIC DNA]</scope>
    <source>
        <strain evidence="2">TM-1</strain>
    </source>
</reference>
<keyword evidence="1" id="KW-0812">Transmembrane</keyword>
<evidence type="ECO:0000313" key="3">
    <source>
        <dbReference type="Proteomes" id="UP000033423"/>
    </source>
</evidence>
<name>A0A0F3GY01_9BACT</name>
<feature type="transmembrane region" description="Helical" evidence="1">
    <location>
        <begin position="192"/>
        <end position="213"/>
    </location>
</feature>
<keyword evidence="1" id="KW-0472">Membrane</keyword>
<evidence type="ECO:0000313" key="2">
    <source>
        <dbReference type="EMBL" id="KJU86755.1"/>
    </source>
</evidence>
<keyword evidence="3" id="KW-1185">Reference proteome</keyword>
<dbReference type="EMBL" id="LACI01000468">
    <property type="protein sequence ID" value="KJU86755.1"/>
    <property type="molecule type" value="Genomic_DNA"/>
</dbReference>
<gene>
    <name evidence="2" type="ORF">MBAV_001052</name>
</gene>
<dbReference type="AlphaFoldDB" id="A0A0F3GY01"/>
<accession>A0A0F3GY01</accession>
<feature type="transmembrane region" description="Helical" evidence="1">
    <location>
        <begin position="143"/>
        <end position="164"/>
    </location>
</feature>
<sequence length="277" mass="32126">MTVVNIDRDGANKAFLLRRDGDSISFDADFSALEIVFLSGAFAGKAQVTVDGDQHVFDLYSPVNKIKPIVINKRFVPGQYVKTVALPQLKLKGLLLHGIDLSNTFKLNSLEIVYSDGRTSLQFDHSKFSSSIGFGDIEQKKQMFHPVLVCIQLLLALLISWLSYELAGLKRRLALTDWRSVLTCVFVQQRRWIFWVFFIVSTGVFFLWLMAYWPGAMTNDSFGQWVEQKTLTFSNWHPTYMHWDWRFLTKFLIRRRQLPSFSCCLRQRWVVMSFGLQ</sequence>
<keyword evidence="1" id="KW-1133">Transmembrane helix</keyword>
<dbReference type="Proteomes" id="UP000033423">
    <property type="component" value="Unassembled WGS sequence"/>
</dbReference>
<proteinExistence type="predicted"/>
<organism evidence="2 3">
    <name type="scientific">Candidatus Magnetobacterium bavaricum</name>
    <dbReference type="NCBI Taxonomy" id="29290"/>
    <lineage>
        <taxon>Bacteria</taxon>
        <taxon>Pseudomonadati</taxon>
        <taxon>Nitrospirota</taxon>
        <taxon>Thermodesulfovibrionia</taxon>
        <taxon>Thermodesulfovibrionales</taxon>
        <taxon>Candidatus Magnetobacteriaceae</taxon>
        <taxon>Candidatus Magnetobacterium</taxon>
    </lineage>
</organism>
<comment type="caution">
    <text evidence="2">The sequence shown here is derived from an EMBL/GenBank/DDBJ whole genome shotgun (WGS) entry which is preliminary data.</text>
</comment>